<name>A0A512IC35_9MICC</name>
<proteinExistence type="predicted"/>
<accession>A0A512IC35</accession>
<feature type="region of interest" description="Disordered" evidence="1">
    <location>
        <begin position="1"/>
        <end position="36"/>
    </location>
</feature>
<evidence type="ECO:0000313" key="3">
    <source>
        <dbReference type="Proteomes" id="UP000321103"/>
    </source>
</evidence>
<evidence type="ECO:0000256" key="1">
    <source>
        <dbReference type="SAM" id="MobiDB-lite"/>
    </source>
</evidence>
<feature type="compositionally biased region" description="Low complexity" evidence="1">
    <location>
        <begin position="1"/>
        <end position="14"/>
    </location>
</feature>
<evidence type="ECO:0000313" key="2">
    <source>
        <dbReference type="EMBL" id="GEO95264.1"/>
    </source>
</evidence>
<reference evidence="2 3" key="1">
    <citation type="submission" date="2019-07" db="EMBL/GenBank/DDBJ databases">
        <title>Whole genome shotgun sequence of Kocuria turfanensis NBRC 107627.</title>
        <authorList>
            <person name="Hosoyama A."/>
            <person name="Uohara A."/>
            <person name="Ohji S."/>
            <person name="Ichikawa N."/>
        </authorList>
    </citation>
    <scope>NUCLEOTIDE SEQUENCE [LARGE SCALE GENOMIC DNA]</scope>
    <source>
        <strain evidence="2 3">NBRC 107627</strain>
    </source>
</reference>
<protein>
    <submittedName>
        <fullName evidence="2">Uncharacterized protein</fullName>
    </submittedName>
</protein>
<dbReference type="EMBL" id="BJZS01000035">
    <property type="protein sequence ID" value="GEO95264.1"/>
    <property type="molecule type" value="Genomic_DNA"/>
</dbReference>
<comment type="caution">
    <text evidence="2">The sequence shown here is derived from an EMBL/GenBank/DDBJ whole genome shotgun (WGS) entry which is preliminary data.</text>
</comment>
<dbReference type="AlphaFoldDB" id="A0A512IC35"/>
<dbReference type="Proteomes" id="UP000321103">
    <property type="component" value="Unassembled WGS sequence"/>
</dbReference>
<organism evidence="2 3">
    <name type="scientific">Kocuria turfanensis</name>
    <dbReference type="NCBI Taxonomy" id="388357"/>
    <lineage>
        <taxon>Bacteria</taxon>
        <taxon>Bacillati</taxon>
        <taxon>Actinomycetota</taxon>
        <taxon>Actinomycetes</taxon>
        <taxon>Micrococcales</taxon>
        <taxon>Micrococcaceae</taxon>
        <taxon>Kocuria</taxon>
    </lineage>
</organism>
<feature type="region of interest" description="Disordered" evidence="1">
    <location>
        <begin position="67"/>
        <end position="86"/>
    </location>
</feature>
<keyword evidence="3" id="KW-1185">Reference proteome</keyword>
<gene>
    <name evidence="2" type="ORF">KTU01_13870</name>
</gene>
<feature type="compositionally biased region" description="Polar residues" evidence="1">
    <location>
        <begin position="24"/>
        <end position="36"/>
    </location>
</feature>
<sequence length="86" mass="9114">MPGTTRTRVPPRTARWAEAGEIPASSSSARLNSRCDTSVMPPPWTCGHRAGRGAARYVDAAGQWARPVPPVQCGPSSHPSDHGIPE</sequence>